<dbReference type="EMBL" id="LAZR01046278">
    <property type="protein sequence ID" value="KKK96910.1"/>
    <property type="molecule type" value="Genomic_DNA"/>
</dbReference>
<feature type="non-terminal residue" evidence="1">
    <location>
        <position position="116"/>
    </location>
</feature>
<evidence type="ECO:0000313" key="1">
    <source>
        <dbReference type="EMBL" id="KKK96910.1"/>
    </source>
</evidence>
<sequence length="116" mass="12525">MFLLTAVALDIASNSSESGQVFSCGDGTFYDSCSLTKPYYCEEGVLVEKATICGCSETEGVTKSGESCVSRYQTSQKDVTLRYVLDGEESEFVLPVYGGMQNYLSGVSRSISYNKG</sequence>
<protein>
    <submittedName>
        <fullName evidence="1">Uncharacterized protein</fullName>
    </submittedName>
</protein>
<dbReference type="AlphaFoldDB" id="A0A0F9AF62"/>
<name>A0A0F9AF62_9ZZZZ</name>
<comment type="caution">
    <text evidence="1">The sequence shown here is derived from an EMBL/GenBank/DDBJ whole genome shotgun (WGS) entry which is preliminary data.</text>
</comment>
<proteinExistence type="predicted"/>
<reference evidence="1" key="1">
    <citation type="journal article" date="2015" name="Nature">
        <title>Complex archaea that bridge the gap between prokaryotes and eukaryotes.</title>
        <authorList>
            <person name="Spang A."/>
            <person name="Saw J.H."/>
            <person name="Jorgensen S.L."/>
            <person name="Zaremba-Niedzwiedzka K."/>
            <person name="Martijn J."/>
            <person name="Lind A.E."/>
            <person name="van Eijk R."/>
            <person name="Schleper C."/>
            <person name="Guy L."/>
            <person name="Ettema T.J."/>
        </authorList>
    </citation>
    <scope>NUCLEOTIDE SEQUENCE</scope>
</reference>
<accession>A0A0F9AF62</accession>
<organism evidence="1">
    <name type="scientific">marine sediment metagenome</name>
    <dbReference type="NCBI Taxonomy" id="412755"/>
    <lineage>
        <taxon>unclassified sequences</taxon>
        <taxon>metagenomes</taxon>
        <taxon>ecological metagenomes</taxon>
    </lineage>
</organism>
<gene>
    <name evidence="1" type="ORF">LCGC14_2658030</name>
</gene>